<evidence type="ECO:0000313" key="1">
    <source>
        <dbReference type="EMBL" id="CAK8672728.1"/>
    </source>
</evidence>
<reference evidence="1 2" key="1">
    <citation type="submission" date="2024-02" db="EMBL/GenBank/DDBJ databases">
        <authorList>
            <person name="Daric V."/>
            <person name="Darras S."/>
        </authorList>
    </citation>
    <scope>NUCLEOTIDE SEQUENCE [LARGE SCALE GENOMIC DNA]</scope>
</reference>
<evidence type="ECO:0000313" key="2">
    <source>
        <dbReference type="Proteomes" id="UP001642483"/>
    </source>
</evidence>
<organism evidence="1 2">
    <name type="scientific">Clavelina lepadiformis</name>
    <name type="common">Light-bulb sea squirt</name>
    <name type="synonym">Ascidia lepadiformis</name>
    <dbReference type="NCBI Taxonomy" id="159417"/>
    <lineage>
        <taxon>Eukaryota</taxon>
        <taxon>Metazoa</taxon>
        <taxon>Chordata</taxon>
        <taxon>Tunicata</taxon>
        <taxon>Ascidiacea</taxon>
        <taxon>Aplousobranchia</taxon>
        <taxon>Clavelinidae</taxon>
        <taxon>Clavelina</taxon>
    </lineage>
</organism>
<gene>
    <name evidence="1" type="ORF">CVLEPA_LOCUS2415</name>
</gene>
<comment type="caution">
    <text evidence="1">The sequence shown here is derived from an EMBL/GenBank/DDBJ whole genome shotgun (WGS) entry which is preliminary data.</text>
</comment>
<sequence>MKFATGLRRKMLSLTPFKEFVPQWIAGKTCHRFMIPLNIRATLDSIVSSVFETFHTPARKQEPLALVTMRNERLTFKKMDTSKRLLGKLIHKPRVSGAPRERYLHKDMA</sequence>
<dbReference type="EMBL" id="CAWYQH010000001">
    <property type="protein sequence ID" value="CAK8672728.1"/>
    <property type="molecule type" value="Genomic_DNA"/>
</dbReference>
<accession>A0ABP0EZ13</accession>
<name>A0ABP0EZ13_CLALP</name>
<proteinExistence type="predicted"/>
<dbReference type="Proteomes" id="UP001642483">
    <property type="component" value="Unassembled WGS sequence"/>
</dbReference>
<keyword evidence="2" id="KW-1185">Reference proteome</keyword>
<protein>
    <submittedName>
        <fullName evidence="1">Uncharacterized protein</fullName>
    </submittedName>
</protein>